<comment type="similarity">
    <text evidence="2">Belongs to the EamA transporter family.</text>
</comment>
<feature type="transmembrane region" description="Helical" evidence="6">
    <location>
        <begin position="283"/>
        <end position="306"/>
    </location>
</feature>
<organism evidence="8 9">
    <name type="scientific">Alkalimonas mucilaginosa</name>
    <dbReference type="NCBI Taxonomy" id="3057676"/>
    <lineage>
        <taxon>Bacteria</taxon>
        <taxon>Pseudomonadati</taxon>
        <taxon>Pseudomonadota</taxon>
        <taxon>Gammaproteobacteria</taxon>
        <taxon>Alkalimonas</taxon>
    </lineage>
</organism>
<feature type="transmembrane region" description="Helical" evidence="6">
    <location>
        <begin position="191"/>
        <end position="207"/>
    </location>
</feature>
<sequence>MHQVSGRAILGFSLAFTTAVLWGVLPIVLKVLLDFLTASTLTGIRFFVAAVMVGVLLWWQRQWPRFSLLSRQGIVLLLIAVLGLLANYLLYMSGLNYLTAETAQLLIQLAPFLMMLGGVWIFKERLLFWQKIGALVLVVGLLLFFNTRLLVLLTQLSEESFGLLLIIGAAVTWAAYALAQKQLLVHYSSKQIMVLIYCAGAVVFMPLSDLQPLLQLTGWHWAFLLFCCLNTVVAYGAFAEALHHWEASKVSAVLAITPLITILVAKGLHQWQPEWLTPEPLNGWAMLGACLVVVGSMTTALSPLWGQYHAKFQEKRRSQQLRR</sequence>
<keyword evidence="3 6" id="KW-0812">Transmembrane</keyword>
<feature type="domain" description="EamA" evidence="7">
    <location>
        <begin position="10"/>
        <end position="145"/>
    </location>
</feature>
<evidence type="ECO:0000256" key="4">
    <source>
        <dbReference type="ARBA" id="ARBA00022989"/>
    </source>
</evidence>
<dbReference type="InterPro" id="IPR050638">
    <property type="entry name" value="AA-Vitamin_Transporters"/>
</dbReference>
<dbReference type="Proteomes" id="UP001339167">
    <property type="component" value="Unassembled WGS sequence"/>
</dbReference>
<dbReference type="RefSeq" id="WP_330087052.1">
    <property type="nucleotide sequence ID" value="NZ_JAUGZK010000003.1"/>
</dbReference>
<evidence type="ECO:0000259" key="7">
    <source>
        <dbReference type="Pfam" id="PF00892"/>
    </source>
</evidence>
<dbReference type="PANTHER" id="PTHR32322:SF2">
    <property type="entry name" value="EAMA DOMAIN-CONTAINING PROTEIN"/>
    <property type="match status" value="1"/>
</dbReference>
<dbReference type="EMBL" id="JAUGZK010000003">
    <property type="protein sequence ID" value="MEE2023701.1"/>
    <property type="molecule type" value="Genomic_DNA"/>
</dbReference>
<keyword evidence="4 6" id="KW-1133">Transmembrane helix</keyword>
<evidence type="ECO:0000313" key="8">
    <source>
        <dbReference type="EMBL" id="MEE2023701.1"/>
    </source>
</evidence>
<evidence type="ECO:0000313" key="9">
    <source>
        <dbReference type="Proteomes" id="UP001339167"/>
    </source>
</evidence>
<proteinExistence type="inferred from homology"/>
<feature type="transmembrane region" description="Helical" evidence="6">
    <location>
        <begin position="160"/>
        <end position="179"/>
    </location>
</feature>
<comment type="caution">
    <text evidence="8">The sequence shown here is derived from an EMBL/GenBank/DDBJ whole genome shotgun (WGS) entry which is preliminary data.</text>
</comment>
<feature type="transmembrane region" description="Helical" evidence="6">
    <location>
        <begin position="219"/>
        <end position="238"/>
    </location>
</feature>
<feature type="transmembrane region" description="Helical" evidence="6">
    <location>
        <begin position="103"/>
        <end position="122"/>
    </location>
</feature>
<dbReference type="Pfam" id="PF00892">
    <property type="entry name" value="EamA"/>
    <property type="match status" value="2"/>
</dbReference>
<protein>
    <submittedName>
        <fullName evidence="8">DMT family transporter</fullName>
    </submittedName>
</protein>
<comment type="subcellular location">
    <subcellularLocation>
        <location evidence="1">Membrane</location>
        <topology evidence="1">Multi-pass membrane protein</topology>
    </subcellularLocation>
</comment>
<reference evidence="8 9" key="1">
    <citation type="submission" date="2023-06" db="EMBL/GenBank/DDBJ databases">
        <title>Alkalimonas sp., MEB004 an alkaliphilic bacterium isolated from Lonar Lake, India.</title>
        <authorList>
            <person name="Joshi A."/>
            <person name="Thite S."/>
        </authorList>
    </citation>
    <scope>NUCLEOTIDE SEQUENCE [LARGE SCALE GENOMIC DNA]</scope>
    <source>
        <strain evidence="8 9">MEB004</strain>
    </source>
</reference>
<feature type="transmembrane region" description="Helical" evidence="6">
    <location>
        <begin position="250"/>
        <end position="271"/>
    </location>
</feature>
<feature type="transmembrane region" description="Helical" evidence="6">
    <location>
        <begin position="71"/>
        <end position="91"/>
    </location>
</feature>
<feature type="transmembrane region" description="Helical" evidence="6">
    <location>
        <begin position="35"/>
        <end position="59"/>
    </location>
</feature>
<evidence type="ECO:0000256" key="2">
    <source>
        <dbReference type="ARBA" id="ARBA00007362"/>
    </source>
</evidence>
<feature type="transmembrane region" description="Helical" evidence="6">
    <location>
        <begin position="9"/>
        <end position="29"/>
    </location>
</feature>
<accession>A0ABU7JDC5</accession>
<evidence type="ECO:0000256" key="5">
    <source>
        <dbReference type="ARBA" id="ARBA00023136"/>
    </source>
</evidence>
<evidence type="ECO:0000256" key="6">
    <source>
        <dbReference type="SAM" id="Phobius"/>
    </source>
</evidence>
<feature type="transmembrane region" description="Helical" evidence="6">
    <location>
        <begin position="134"/>
        <end position="154"/>
    </location>
</feature>
<name>A0ABU7JDC5_9GAMM</name>
<dbReference type="PANTHER" id="PTHR32322">
    <property type="entry name" value="INNER MEMBRANE TRANSPORTER"/>
    <property type="match status" value="1"/>
</dbReference>
<gene>
    <name evidence="8" type="ORF">QWF21_05535</name>
</gene>
<dbReference type="InterPro" id="IPR000620">
    <property type="entry name" value="EamA_dom"/>
</dbReference>
<keyword evidence="9" id="KW-1185">Reference proteome</keyword>
<evidence type="ECO:0000256" key="3">
    <source>
        <dbReference type="ARBA" id="ARBA00022692"/>
    </source>
</evidence>
<feature type="domain" description="EamA" evidence="7">
    <location>
        <begin position="161"/>
        <end position="297"/>
    </location>
</feature>
<evidence type="ECO:0000256" key="1">
    <source>
        <dbReference type="ARBA" id="ARBA00004141"/>
    </source>
</evidence>
<dbReference type="SUPFAM" id="SSF103481">
    <property type="entry name" value="Multidrug resistance efflux transporter EmrE"/>
    <property type="match status" value="2"/>
</dbReference>
<dbReference type="InterPro" id="IPR037185">
    <property type="entry name" value="EmrE-like"/>
</dbReference>
<keyword evidence="5 6" id="KW-0472">Membrane</keyword>